<evidence type="ECO:0000256" key="4">
    <source>
        <dbReference type="ARBA" id="ARBA00022840"/>
    </source>
</evidence>
<evidence type="ECO:0000256" key="7">
    <source>
        <dbReference type="ARBA" id="ARBA00047913"/>
    </source>
</evidence>
<protein>
    <recommendedName>
        <fullName evidence="8">Glutamyl-tRNA(Gln) amidotransferase subunit B, mitochondrial</fullName>
        <shortName evidence="8">Glu-AdT subunit B</shortName>
        <ecNumber evidence="8">6.3.5.-</ecNumber>
    </recommendedName>
</protein>
<proteinExistence type="inferred from homology"/>
<keyword evidence="4 8" id="KW-0067">ATP-binding</keyword>
<sequence length="502" mass="54831">MSPSSGQWKTTVGLEIHARISSPRKLFSPARIVFAAIPNTAVDLFDAAIPGTQPRLNPHAVLLGVRAALAFNCTVNSKSTWDRKHYFYPDQPVGYQITQHYRPFAVDGKLRLMKRDGIEEEEVEVGIKQVQLEQDTGKTTYLPTTPPKTLVDLNRTGSPLIEIVTTPSMNSAAAAGAALKKIQTLIRAVGASDADMEEGGMRCDVNVSVAREGENERVVGPKRRCEIKNMASVKAVVAAVEAEAKRQIKLLESGKEVANETRGFNQLKGETFRLRGKEGSVDYRYMPDPDLPPLLIGKDFVSKAFATQPELPDARLDRLLAPPHSLPLKDARALMAEAGAVEYYETAREIAAKAKSKKKGKTTANWIVHELFGQLRVAEISVQENPVTVQQIGDLVSAVEKGDITGTAGKQIVEHMVGGDRRDVAEIIEAYGLGALSDAGALAGIVDKVLENYPKQVEQVRNGEVKVIKFLLGQVMSETRGKAKADEIEKMLNERFGLSKIE</sequence>
<dbReference type="Gene3D" id="1.10.10.410">
    <property type="match status" value="1"/>
</dbReference>
<dbReference type="GO" id="GO:0050566">
    <property type="term" value="F:asparaginyl-tRNA synthase (glutamine-hydrolyzing) activity"/>
    <property type="evidence" value="ECO:0007669"/>
    <property type="project" value="RHEA"/>
</dbReference>
<dbReference type="GO" id="GO:0005739">
    <property type="term" value="C:mitochondrion"/>
    <property type="evidence" value="ECO:0007669"/>
    <property type="project" value="UniProtKB-SubCell"/>
</dbReference>
<dbReference type="Proteomes" id="UP000033140">
    <property type="component" value="Unassembled WGS sequence"/>
</dbReference>
<dbReference type="RefSeq" id="XP_019027503.1">
    <property type="nucleotide sequence ID" value="XM_019167173.1"/>
</dbReference>
<dbReference type="SUPFAM" id="SSF55931">
    <property type="entry name" value="Glutamine synthetase/guanido kinase"/>
    <property type="match status" value="1"/>
</dbReference>
<dbReference type="InterPro" id="IPR018027">
    <property type="entry name" value="Asn/Gln_amidotransferase"/>
</dbReference>
<dbReference type="EC" id="6.3.5.-" evidence="8"/>
<dbReference type="EMBL" id="BACD03000059">
    <property type="protein sequence ID" value="GAO52086.1"/>
    <property type="molecule type" value="Genomic_DNA"/>
</dbReference>
<dbReference type="NCBIfam" id="NF004012">
    <property type="entry name" value="PRK05477.1-2"/>
    <property type="match status" value="1"/>
</dbReference>
<evidence type="ECO:0000313" key="10">
    <source>
        <dbReference type="EMBL" id="GAO52086.1"/>
    </source>
</evidence>
<dbReference type="AlphaFoldDB" id="A0A0E9NQZ6"/>
<dbReference type="STRING" id="698492.A0A0E9NQZ6"/>
<keyword evidence="2 8" id="KW-0436">Ligase</keyword>
<evidence type="ECO:0000256" key="8">
    <source>
        <dbReference type="HAMAP-Rule" id="MF_03147"/>
    </source>
</evidence>
<reference evidence="10 11" key="1">
    <citation type="journal article" date="2011" name="J. Gen. Appl. Microbiol.">
        <title>Draft genome sequencing of the enigmatic yeast Saitoella complicata.</title>
        <authorList>
            <person name="Nishida H."/>
            <person name="Hamamoto M."/>
            <person name="Sugiyama J."/>
        </authorList>
    </citation>
    <scope>NUCLEOTIDE SEQUENCE [LARGE SCALE GENOMIC DNA]</scope>
    <source>
        <strain evidence="10 11">NRRL Y-17804</strain>
    </source>
</reference>
<comment type="catalytic activity">
    <reaction evidence="6">
        <text>L-aspartyl-tRNA(Asn) + L-glutamine + ATP + H2O = L-asparaginyl-tRNA(Asn) + L-glutamate + ADP + phosphate + 2 H(+)</text>
        <dbReference type="Rhea" id="RHEA:14513"/>
        <dbReference type="Rhea" id="RHEA-COMP:9674"/>
        <dbReference type="Rhea" id="RHEA-COMP:9677"/>
        <dbReference type="ChEBI" id="CHEBI:15377"/>
        <dbReference type="ChEBI" id="CHEBI:15378"/>
        <dbReference type="ChEBI" id="CHEBI:29985"/>
        <dbReference type="ChEBI" id="CHEBI:30616"/>
        <dbReference type="ChEBI" id="CHEBI:43474"/>
        <dbReference type="ChEBI" id="CHEBI:58359"/>
        <dbReference type="ChEBI" id="CHEBI:78515"/>
        <dbReference type="ChEBI" id="CHEBI:78516"/>
        <dbReference type="ChEBI" id="CHEBI:456216"/>
    </reaction>
</comment>
<dbReference type="InterPro" id="IPR004413">
    <property type="entry name" value="GatB"/>
</dbReference>
<dbReference type="PANTHER" id="PTHR11659:SF0">
    <property type="entry name" value="GLUTAMYL-TRNA(GLN) AMIDOTRANSFERASE SUBUNIT B, MITOCHONDRIAL"/>
    <property type="match status" value="1"/>
</dbReference>
<evidence type="ECO:0000256" key="6">
    <source>
        <dbReference type="ARBA" id="ARBA00047380"/>
    </source>
</evidence>
<dbReference type="Pfam" id="PF02637">
    <property type="entry name" value="GatB_Yqey"/>
    <property type="match status" value="1"/>
</dbReference>
<reference evidence="10 11" key="3">
    <citation type="journal article" date="2015" name="Genome Announc.">
        <title>Draft Genome Sequence of the Archiascomycetous Yeast Saitoella complicata.</title>
        <authorList>
            <person name="Yamauchi K."/>
            <person name="Kondo S."/>
            <person name="Hamamoto M."/>
            <person name="Takahashi Y."/>
            <person name="Ogura Y."/>
            <person name="Hayashi T."/>
            <person name="Nishida H."/>
        </authorList>
    </citation>
    <scope>NUCLEOTIDE SEQUENCE [LARGE SCALE GENOMIC DNA]</scope>
    <source>
        <strain evidence="10 11">NRRL Y-17804</strain>
    </source>
</reference>
<keyword evidence="5 8" id="KW-0648">Protein biosynthesis</keyword>
<dbReference type="InterPro" id="IPR017959">
    <property type="entry name" value="Asn/Gln-tRNA_amidoTrfase_suB/E"/>
</dbReference>
<dbReference type="InterPro" id="IPR014746">
    <property type="entry name" value="Gln_synth/guanido_kin_cat_dom"/>
</dbReference>
<dbReference type="FunFam" id="1.10.10.410:FF:000001">
    <property type="entry name" value="Aspartyl/glutamyl-tRNA(Asn/Gln) amidotransferase subunit B"/>
    <property type="match status" value="1"/>
</dbReference>
<organism evidence="10 11">
    <name type="scientific">Saitoella complicata (strain BCRC 22490 / CBS 7301 / JCM 7358 / NBRC 10748 / NRRL Y-17804)</name>
    <dbReference type="NCBI Taxonomy" id="698492"/>
    <lineage>
        <taxon>Eukaryota</taxon>
        <taxon>Fungi</taxon>
        <taxon>Dikarya</taxon>
        <taxon>Ascomycota</taxon>
        <taxon>Taphrinomycotina</taxon>
        <taxon>Taphrinomycotina incertae sedis</taxon>
        <taxon>Saitoella</taxon>
    </lineage>
</organism>
<keyword evidence="11" id="KW-1185">Reference proteome</keyword>
<feature type="domain" description="Asn/Gln amidotransferase" evidence="9">
    <location>
        <begin position="342"/>
        <end position="496"/>
    </location>
</feature>
<evidence type="ECO:0000313" key="11">
    <source>
        <dbReference type="Proteomes" id="UP000033140"/>
    </source>
</evidence>
<comment type="catalytic activity">
    <reaction evidence="7 8">
        <text>L-glutamyl-tRNA(Gln) + L-glutamine + ATP + H2O = L-glutaminyl-tRNA(Gln) + L-glutamate + ADP + phosphate + H(+)</text>
        <dbReference type="Rhea" id="RHEA:17521"/>
        <dbReference type="Rhea" id="RHEA-COMP:9681"/>
        <dbReference type="Rhea" id="RHEA-COMP:9684"/>
        <dbReference type="ChEBI" id="CHEBI:15377"/>
        <dbReference type="ChEBI" id="CHEBI:15378"/>
        <dbReference type="ChEBI" id="CHEBI:29985"/>
        <dbReference type="ChEBI" id="CHEBI:30616"/>
        <dbReference type="ChEBI" id="CHEBI:43474"/>
        <dbReference type="ChEBI" id="CHEBI:58359"/>
        <dbReference type="ChEBI" id="CHEBI:78520"/>
        <dbReference type="ChEBI" id="CHEBI:78521"/>
        <dbReference type="ChEBI" id="CHEBI:456216"/>
    </reaction>
</comment>
<dbReference type="GO" id="GO:0070681">
    <property type="term" value="P:glutaminyl-tRNAGln biosynthesis via transamidation"/>
    <property type="evidence" value="ECO:0007669"/>
    <property type="project" value="UniProtKB-UniRule"/>
</dbReference>
<dbReference type="PANTHER" id="PTHR11659">
    <property type="entry name" value="GLUTAMYL-TRNA GLN AMIDOTRANSFERASE SUBUNIT B MITOCHONDRIAL AND PROKARYOTIC PET112-RELATED"/>
    <property type="match status" value="1"/>
</dbReference>
<keyword evidence="3 8" id="KW-0547">Nucleotide-binding</keyword>
<evidence type="ECO:0000259" key="9">
    <source>
        <dbReference type="SMART" id="SM00845"/>
    </source>
</evidence>
<dbReference type="GO" id="GO:0050567">
    <property type="term" value="F:glutaminyl-tRNA synthase (glutamine-hydrolyzing) activity"/>
    <property type="evidence" value="ECO:0007669"/>
    <property type="project" value="UniProtKB-UniRule"/>
</dbReference>
<dbReference type="GO" id="GO:0030956">
    <property type="term" value="C:glutamyl-tRNA(Gln) amidotransferase complex"/>
    <property type="evidence" value="ECO:0007669"/>
    <property type="project" value="UniProtKB-UniRule"/>
</dbReference>
<dbReference type="GO" id="GO:0032543">
    <property type="term" value="P:mitochondrial translation"/>
    <property type="evidence" value="ECO:0007669"/>
    <property type="project" value="UniProtKB-UniRule"/>
</dbReference>
<dbReference type="GO" id="GO:0005524">
    <property type="term" value="F:ATP binding"/>
    <property type="evidence" value="ECO:0007669"/>
    <property type="project" value="UniProtKB-KW"/>
</dbReference>
<evidence type="ECO:0000256" key="1">
    <source>
        <dbReference type="ARBA" id="ARBA00005306"/>
    </source>
</evidence>
<dbReference type="Pfam" id="PF02934">
    <property type="entry name" value="GatB_N"/>
    <property type="match status" value="1"/>
</dbReference>
<dbReference type="PROSITE" id="PS01234">
    <property type="entry name" value="GATB"/>
    <property type="match status" value="1"/>
</dbReference>
<dbReference type="InterPro" id="IPR023168">
    <property type="entry name" value="GatB_Yqey_C_2"/>
</dbReference>
<dbReference type="InterPro" id="IPR003789">
    <property type="entry name" value="Asn/Gln_tRNA_amidoTrase-B-like"/>
</dbReference>
<dbReference type="SMART" id="SM00845">
    <property type="entry name" value="GatB_Yqey"/>
    <property type="match status" value="1"/>
</dbReference>
<keyword evidence="8" id="KW-0496">Mitochondrion</keyword>
<dbReference type="InterPro" id="IPR006075">
    <property type="entry name" value="Asn/Gln-tRNA_Trfase_suB/E_cat"/>
</dbReference>
<dbReference type="SUPFAM" id="SSF89095">
    <property type="entry name" value="GatB/YqeY motif"/>
    <property type="match status" value="1"/>
</dbReference>
<dbReference type="OMA" id="ARKWWMG"/>
<dbReference type="InterPro" id="IPR017958">
    <property type="entry name" value="Gln-tRNA_amidoTrfase_suB_CS"/>
</dbReference>
<comment type="subcellular location">
    <subcellularLocation>
        <location evidence="8">Mitochondrion</location>
    </subcellularLocation>
</comment>
<dbReference type="NCBIfam" id="TIGR00133">
    <property type="entry name" value="gatB"/>
    <property type="match status" value="1"/>
</dbReference>
<gene>
    <name evidence="10" type="ORF">G7K_6172-t1</name>
</gene>
<dbReference type="HAMAP" id="MF_00121">
    <property type="entry name" value="GatB"/>
    <property type="match status" value="1"/>
</dbReference>
<name>A0A0E9NQZ6_SAICN</name>
<comment type="subunit">
    <text evidence="8">Subunit of the heterotrimeric GatCAB amidotransferase (AdT) complex, composed of A, B and C subunits.</text>
</comment>
<reference evidence="10 11" key="2">
    <citation type="journal article" date="2014" name="J. Gen. Appl. Microbiol.">
        <title>The early diverging ascomycetous budding yeast Saitoella complicata has three histone deacetylases belonging to the Clr6, Hos2, and Rpd3 lineages.</title>
        <authorList>
            <person name="Nishida H."/>
            <person name="Matsumoto T."/>
            <person name="Kondo S."/>
            <person name="Hamamoto M."/>
            <person name="Yoshikawa H."/>
        </authorList>
    </citation>
    <scope>NUCLEOTIDE SEQUENCE [LARGE SCALE GENOMIC DNA]</scope>
    <source>
        <strain evidence="10 11">NRRL Y-17804</strain>
    </source>
</reference>
<comment type="caution">
    <text evidence="10">The sequence shown here is derived from an EMBL/GenBank/DDBJ whole genome shotgun (WGS) entry which is preliminary data.</text>
</comment>
<comment type="similarity">
    <text evidence="1 8">Belongs to the GatB/GatE family. GatB subfamily.</text>
</comment>
<evidence type="ECO:0000256" key="2">
    <source>
        <dbReference type="ARBA" id="ARBA00022598"/>
    </source>
</evidence>
<evidence type="ECO:0000256" key="3">
    <source>
        <dbReference type="ARBA" id="ARBA00022741"/>
    </source>
</evidence>
<dbReference type="NCBIfam" id="NF004014">
    <property type="entry name" value="PRK05477.1-4"/>
    <property type="match status" value="1"/>
</dbReference>
<comment type="function">
    <text evidence="8">Allows the formation of correctly charged Gln-tRNA(Gln) through the transamidation of misacylated Glu-tRNA(Gln) in the mitochondria. The reaction takes place in the presence of glutamine and ATP through an activated gamma-phospho-Glu-tRNA(Gln).</text>
</comment>
<dbReference type="OrthoDB" id="1722066at2759"/>
<evidence type="ECO:0000256" key="5">
    <source>
        <dbReference type="ARBA" id="ARBA00022917"/>
    </source>
</evidence>
<accession>A0A0E9NQZ6</accession>